<reference evidence="1" key="1">
    <citation type="journal article" date="2021" name="PeerJ">
        <title>Extensive microbial diversity within the chicken gut microbiome revealed by metagenomics and culture.</title>
        <authorList>
            <person name="Gilroy R."/>
            <person name="Ravi A."/>
            <person name="Getino M."/>
            <person name="Pursley I."/>
            <person name="Horton D.L."/>
            <person name="Alikhan N.F."/>
            <person name="Baker D."/>
            <person name="Gharbi K."/>
            <person name="Hall N."/>
            <person name="Watson M."/>
            <person name="Adriaenssens E.M."/>
            <person name="Foster-Nyarko E."/>
            <person name="Jarju S."/>
            <person name="Secka A."/>
            <person name="Antonio M."/>
            <person name="Oren A."/>
            <person name="Chaudhuri R.R."/>
            <person name="La Ragione R."/>
            <person name="Hildebrand F."/>
            <person name="Pallen M.J."/>
        </authorList>
    </citation>
    <scope>NUCLEOTIDE SEQUENCE</scope>
    <source>
        <strain evidence="1">Gambia2-208</strain>
    </source>
</reference>
<accession>A0A9D1ZGY0</accession>
<evidence type="ECO:0000313" key="2">
    <source>
        <dbReference type="Proteomes" id="UP000886851"/>
    </source>
</evidence>
<reference evidence="1" key="2">
    <citation type="submission" date="2021-04" db="EMBL/GenBank/DDBJ databases">
        <authorList>
            <person name="Gilroy R."/>
        </authorList>
    </citation>
    <scope>NUCLEOTIDE SEQUENCE</scope>
    <source>
        <strain evidence="1">Gambia2-208</strain>
    </source>
</reference>
<gene>
    <name evidence="1" type="ORF">H9824_05715</name>
</gene>
<dbReference type="EMBL" id="DXCV01000039">
    <property type="protein sequence ID" value="HIY88184.1"/>
    <property type="molecule type" value="Genomic_DNA"/>
</dbReference>
<proteinExistence type="predicted"/>
<dbReference type="AlphaFoldDB" id="A0A9D1ZGY0"/>
<comment type="caution">
    <text evidence="1">The sequence shown here is derived from an EMBL/GenBank/DDBJ whole genome shotgun (WGS) entry which is preliminary data.</text>
</comment>
<evidence type="ECO:0000313" key="1">
    <source>
        <dbReference type="EMBL" id="HIY88184.1"/>
    </source>
</evidence>
<sequence length="118" mass="13466">MRVEDLELIKTRNLFLKEGAPSGEIVLVDNIGGDMYFTFKLKYVGNSEKEGSTQFNVKDDFHAELVIDTKPFSFTKLKEPLYIGNYQGSKYLYLDFIVQPCASLGEPHNVIVSFYVNK</sequence>
<organism evidence="1 2">
    <name type="scientific">Candidatus Bacteroides pullicola</name>
    <dbReference type="NCBI Taxonomy" id="2838475"/>
    <lineage>
        <taxon>Bacteria</taxon>
        <taxon>Pseudomonadati</taxon>
        <taxon>Bacteroidota</taxon>
        <taxon>Bacteroidia</taxon>
        <taxon>Bacteroidales</taxon>
        <taxon>Bacteroidaceae</taxon>
        <taxon>Bacteroides</taxon>
    </lineage>
</organism>
<dbReference type="Proteomes" id="UP000886851">
    <property type="component" value="Unassembled WGS sequence"/>
</dbReference>
<name>A0A9D1ZGY0_9BACE</name>
<protein>
    <submittedName>
        <fullName evidence="1">Uncharacterized protein</fullName>
    </submittedName>
</protein>